<dbReference type="Pfam" id="PF13828">
    <property type="entry name" value="DUF4190"/>
    <property type="match status" value="1"/>
</dbReference>
<keyword evidence="4" id="KW-1185">Reference proteome</keyword>
<feature type="domain" description="DUF4190" evidence="2">
    <location>
        <begin position="17"/>
        <end position="74"/>
    </location>
</feature>
<proteinExistence type="predicted"/>
<keyword evidence="1" id="KW-0472">Membrane</keyword>
<evidence type="ECO:0000256" key="1">
    <source>
        <dbReference type="SAM" id="Phobius"/>
    </source>
</evidence>
<dbReference type="RefSeq" id="WP_188677943.1">
    <property type="nucleotide sequence ID" value="NZ_BMGP01000003.1"/>
</dbReference>
<keyword evidence="1" id="KW-1133">Transmembrane helix</keyword>
<sequence length="268" mass="27305">MTSDDTRTDARPFNSLAIVSFVCSFVVSLAAVITGHIALSQIKRRSQQGLGERGRGLAIAGVVIGYAGIAISIVTVGVVAALFVTGSIHTGSNAAPLVPVIAPDLTFAAGQSLKPESTVAFTDSFAKKSGWNETKKDYGDGNSQYSSPGGTCTVKFARTPLESVQVVKNDDKATTDNLLAMVDDASYADVGTYADSSTISQGNTLNGSSVDVREMGWSGADGAEGATLARAFTAVGYGLSADISCPDSATLTKASATVSSTLAIAVTG</sequence>
<feature type="transmembrane region" description="Helical" evidence="1">
    <location>
        <begin position="59"/>
        <end position="84"/>
    </location>
</feature>
<dbReference type="EMBL" id="BMGP01000003">
    <property type="protein sequence ID" value="GGF27844.1"/>
    <property type="molecule type" value="Genomic_DNA"/>
</dbReference>
<evidence type="ECO:0000313" key="3">
    <source>
        <dbReference type="EMBL" id="GGF27844.1"/>
    </source>
</evidence>
<organism evidence="3 4">
    <name type="scientific">Subtercola lobariae</name>
    <dbReference type="NCBI Taxonomy" id="1588641"/>
    <lineage>
        <taxon>Bacteria</taxon>
        <taxon>Bacillati</taxon>
        <taxon>Actinomycetota</taxon>
        <taxon>Actinomycetes</taxon>
        <taxon>Micrococcales</taxon>
        <taxon>Microbacteriaceae</taxon>
        <taxon>Subtercola</taxon>
    </lineage>
</organism>
<evidence type="ECO:0000313" key="4">
    <source>
        <dbReference type="Proteomes" id="UP000598775"/>
    </source>
</evidence>
<gene>
    <name evidence="3" type="ORF">GCM10011399_21420</name>
</gene>
<dbReference type="AlphaFoldDB" id="A0A917B6Q3"/>
<keyword evidence="1" id="KW-0812">Transmembrane</keyword>
<feature type="transmembrane region" description="Helical" evidence="1">
    <location>
        <begin position="16"/>
        <end position="39"/>
    </location>
</feature>
<comment type="caution">
    <text evidence="3">The sequence shown here is derived from an EMBL/GenBank/DDBJ whole genome shotgun (WGS) entry which is preliminary data.</text>
</comment>
<evidence type="ECO:0000259" key="2">
    <source>
        <dbReference type="Pfam" id="PF13828"/>
    </source>
</evidence>
<protein>
    <recommendedName>
        <fullName evidence="2">DUF4190 domain-containing protein</fullName>
    </recommendedName>
</protein>
<name>A0A917B6Q3_9MICO</name>
<reference evidence="3 4" key="1">
    <citation type="journal article" date="2014" name="Int. J. Syst. Evol. Microbiol.">
        <title>Complete genome sequence of Corynebacterium casei LMG S-19264T (=DSM 44701T), isolated from a smear-ripened cheese.</title>
        <authorList>
            <consortium name="US DOE Joint Genome Institute (JGI-PGF)"/>
            <person name="Walter F."/>
            <person name="Albersmeier A."/>
            <person name="Kalinowski J."/>
            <person name="Ruckert C."/>
        </authorList>
    </citation>
    <scope>NUCLEOTIDE SEQUENCE [LARGE SCALE GENOMIC DNA]</scope>
    <source>
        <strain evidence="3 4">CGMCC 1.12976</strain>
    </source>
</reference>
<dbReference type="Proteomes" id="UP000598775">
    <property type="component" value="Unassembled WGS sequence"/>
</dbReference>
<dbReference type="InterPro" id="IPR025241">
    <property type="entry name" value="DUF4190"/>
</dbReference>
<accession>A0A917B6Q3</accession>